<dbReference type="GO" id="GO:0016787">
    <property type="term" value="F:hydrolase activity"/>
    <property type="evidence" value="ECO:0007669"/>
    <property type="project" value="UniProtKB-KW"/>
</dbReference>
<feature type="domain" description="DinB-like" evidence="1">
    <location>
        <begin position="13"/>
        <end position="139"/>
    </location>
</feature>
<evidence type="ECO:0000259" key="1">
    <source>
        <dbReference type="Pfam" id="PF12867"/>
    </source>
</evidence>
<accession>A0A654DP44</accession>
<evidence type="ECO:0000313" key="2">
    <source>
        <dbReference type="EMBL" id="SPZ94399.1"/>
    </source>
</evidence>
<dbReference type="EMBL" id="UAUU01000011">
    <property type="protein sequence ID" value="SPZ94399.1"/>
    <property type="molecule type" value="Genomic_DNA"/>
</dbReference>
<reference evidence="2 4" key="1">
    <citation type="submission" date="2018-06" db="EMBL/GenBank/DDBJ databases">
        <authorList>
            <consortium name="Pathogen Informatics"/>
            <person name="Doyle S."/>
        </authorList>
    </citation>
    <scope>NUCLEOTIDE SEQUENCE [LARGE SCALE GENOMIC DNA]</scope>
    <source>
        <strain evidence="2 4">NCTC11343</strain>
    </source>
</reference>
<evidence type="ECO:0000313" key="3">
    <source>
        <dbReference type="EMBL" id="VXD07184.1"/>
    </source>
</evidence>
<dbReference type="EMBL" id="CABWMV010000027">
    <property type="protein sequence ID" value="VXD07184.1"/>
    <property type="molecule type" value="Genomic_DNA"/>
</dbReference>
<dbReference type="Pfam" id="PF12867">
    <property type="entry name" value="DinB_2"/>
    <property type="match status" value="1"/>
</dbReference>
<evidence type="ECO:0000313" key="4">
    <source>
        <dbReference type="Proteomes" id="UP000251241"/>
    </source>
</evidence>
<dbReference type="InterPro" id="IPR024775">
    <property type="entry name" value="DinB-like"/>
</dbReference>
<evidence type="ECO:0000313" key="5">
    <source>
        <dbReference type="Proteomes" id="UP000432350"/>
    </source>
</evidence>
<gene>
    <name evidence="2" type="ORF">NCTC11343_05276</name>
    <name evidence="3" type="ORF">SPHINGO8BC_80092</name>
</gene>
<dbReference type="Proteomes" id="UP000432350">
    <property type="component" value="Unassembled WGS sequence"/>
</dbReference>
<name>A0A2X2LMP7_SPHMU</name>
<sequence>MNTLLEEFEHIIQKFSSQILEINDDDFNRKLEPDKWSKKEILGHLVDSAFVNYQRFIRAQFEENPKIYYDQVAYCASAGYQHAETEKLCNLWRSVNEQLLFLFKQVIANKLIQRTCNDHSLEFLMLDYVVHLKHHRNQILSE</sequence>
<dbReference type="SUPFAM" id="SSF109854">
    <property type="entry name" value="DinB/YfiT-like putative metalloenzymes"/>
    <property type="match status" value="1"/>
</dbReference>
<dbReference type="GeneID" id="97180095"/>
<dbReference type="Gene3D" id="1.20.120.450">
    <property type="entry name" value="dinb family like domain"/>
    <property type="match status" value="1"/>
</dbReference>
<dbReference type="RefSeq" id="WP_046672965.1">
    <property type="nucleotide sequence ID" value="NZ_CP068086.1"/>
</dbReference>
<reference evidence="3 5" key="2">
    <citation type="submission" date="2019-10" db="EMBL/GenBank/DDBJ databases">
        <authorList>
            <person name="Karimi E."/>
        </authorList>
    </citation>
    <scope>NUCLEOTIDE SEQUENCE [LARGE SCALE GENOMIC DNA]</scope>
    <source>
        <strain evidence="3">Sphingobacterium sp. 8BC</strain>
    </source>
</reference>
<proteinExistence type="predicted"/>
<organism evidence="2 4">
    <name type="scientific">Sphingobacterium multivorum</name>
    <dbReference type="NCBI Taxonomy" id="28454"/>
    <lineage>
        <taxon>Bacteria</taxon>
        <taxon>Pseudomonadati</taxon>
        <taxon>Bacteroidota</taxon>
        <taxon>Sphingobacteriia</taxon>
        <taxon>Sphingobacteriales</taxon>
        <taxon>Sphingobacteriaceae</taxon>
        <taxon>Sphingobacterium</taxon>
    </lineage>
</organism>
<dbReference type="AlphaFoldDB" id="A0A2X2LMP7"/>
<dbReference type="Proteomes" id="UP000251241">
    <property type="component" value="Unassembled WGS sequence"/>
</dbReference>
<keyword evidence="2" id="KW-0378">Hydrolase</keyword>
<protein>
    <submittedName>
        <fullName evidence="2">Metal-dependent hydrolase</fullName>
    </submittedName>
</protein>
<accession>A0A2X2LMP7</accession>
<dbReference type="InterPro" id="IPR034660">
    <property type="entry name" value="DinB/YfiT-like"/>
</dbReference>